<dbReference type="PANTHER" id="PTHR21569">
    <property type="entry name" value="RIBOSOMAL PROTEIN S9"/>
    <property type="match status" value="1"/>
</dbReference>
<comment type="similarity">
    <text evidence="1">Belongs to the universal ribosomal protein uS9 family.</text>
</comment>
<dbReference type="InterPro" id="IPR000754">
    <property type="entry name" value="Ribosomal_uS9"/>
</dbReference>
<dbReference type="RefSeq" id="XP_034233573.1">
    <property type="nucleotide sequence ID" value="XM_034377682.1"/>
</dbReference>
<dbReference type="Proteomes" id="UP000515158">
    <property type="component" value="Unplaced"/>
</dbReference>
<reference evidence="5" key="1">
    <citation type="submission" date="2025-08" db="UniProtKB">
        <authorList>
            <consortium name="RefSeq"/>
        </authorList>
    </citation>
    <scope>IDENTIFICATION</scope>
    <source>
        <tissue evidence="5">Total insect</tissue>
    </source>
</reference>
<accession>A0A6P8Y211</accession>
<dbReference type="FunCoup" id="A0A6P8Y211">
    <property type="interactions" value="856"/>
</dbReference>
<organism evidence="5">
    <name type="scientific">Thrips palmi</name>
    <name type="common">Melon thrips</name>
    <dbReference type="NCBI Taxonomy" id="161013"/>
    <lineage>
        <taxon>Eukaryota</taxon>
        <taxon>Metazoa</taxon>
        <taxon>Ecdysozoa</taxon>
        <taxon>Arthropoda</taxon>
        <taxon>Hexapoda</taxon>
        <taxon>Insecta</taxon>
        <taxon>Pterygota</taxon>
        <taxon>Neoptera</taxon>
        <taxon>Paraneoptera</taxon>
        <taxon>Thysanoptera</taxon>
        <taxon>Terebrantia</taxon>
        <taxon>Thripoidea</taxon>
        <taxon>Thripidae</taxon>
        <taxon>Thrips</taxon>
    </lineage>
</organism>
<evidence type="ECO:0000256" key="2">
    <source>
        <dbReference type="ARBA" id="ARBA00022980"/>
    </source>
</evidence>
<keyword evidence="4" id="KW-1185">Reference proteome</keyword>
<sequence length="380" mass="43460">MNSLASNVLRCSMRVSLPHGKQAVAYMSKSITDNVSIRKRKTISKAMRSYIDRVKQFEEGTVQAKEEYETGRRFLANIMGEDPATFSAEDVNRAIEYLLPSGLFEKTARPEMLPPVEYKQSAKFDNTGRPFHFLFYTGFPHTYELQHETVKRINKADALLDLIHKKGHTPEKEHQMDLVSTEWKNKKEIQETINECMKDSHFERTMETLESLARHPMSASFSSFLTNYRKPVIKQVAEMKLPSIQLDADGRSFVEATRRRKHAVATVVIRTSGTGKITINGEHDILYFKDVQAREQILYPLQFTGMLEKVDLDITVEGNGSSAQAGAARYATAVALTPLVNEDKRNEMQIAGLLNYDRREAERKKTGKRGARRSYTWLKR</sequence>
<dbReference type="GeneID" id="117640801"/>
<dbReference type="GO" id="GO:0003735">
    <property type="term" value="F:structural constituent of ribosome"/>
    <property type="evidence" value="ECO:0007669"/>
    <property type="project" value="InterPro"/>
</dbReference>
<protein>
    <submittedName>
        <fullName evidence="5">28S ribosomal protein S9, mitochondrial</fullName>
    </submittedName>
</protein>
<dbReference type="GO" id="GO:0006412">
    <property type="term" value="P:translation"/>
    <property type="evidence" value="ECO:0007669"/>
    <property type="project" value="InterPro"/>
</dbReference>
<dbReference type="AlphaFoldDB" id="A0A6P8Y211"/>
<proteinExistence type="inferred from homology"/>
<name>A0A6P8Y211_THRPL</name>
<dbReference type="GO" id="GO:0005763">
    <property type="term" value="C:mitochondrial small ribosomal subunit"/>
    <property type="evidence" value="ECO:0007669"/>
    <property type="project" value="TreeGrafter"/>
</dbReference>
<dbReference type="SUPFAM" id="SSF54211">
    <property type="entry name" value="Ribosomal protein S5 domain 2-like"/>
    <property type="match status" value="1"/>
</dbReference>
<dbReference type="OrthoDB" id="10254627at2759"/>
<dbReference type="InterPro" id="IPR014721">
    <property type="entry name" value="Ribsml_uS5_D2-typ_fold_subgr"/>
</dbReference>
<evidence type="ECO:0000313" key="5">
    <source>
        <dbReference type="RefSeq" id="XP_034233573.1"/>
    </source>
</evidence>
<evidence type="ECO:0000313" key="4">
    <source>
        <dbReference type="Proteomes" id="UP000515158"/>
    </source>
</evidence>
<dbReference type="Gene3D" id="3.30.230.10">
    <property type="match status" value="1"/>
</dbReference>
<dbReference type="InterPro" id="IPR020568">
    <property type="entry name" value="Ribosomal_Su5_D2-typ_SF"/>
</dbReference>
<dbReference type="InParanoid" id="A0A6P8Y211"/>
<dbReference type="KEGG" id="tpal:117640801"/>
<dbReference type="PANTHER" id="PTHR21569:SF1">
    <property type="entry name" value="SMALL RIBOSOMAL SUBUNIT PROTEIN US9M"/>
    <property type="match status" value="1"/>
</dbReference>
<dbReference type="Pfam" id="PF00380">
    <property type="entry name" value="Ribosomal_S9"/>
    <property type="match status" value="1"/>
</dbReference>
<evidence type="ECO:0000256" key="3">
    <source>
        <dbReference type="ARBA" id="ARBA00023274"/>
    </source>
</evidence>
<evidence type="ECO:0000256" key="1">
    <source>
        <dbReference type="ARBA" id="ARBA00005251"/>
    </source>
</evidence>
<dbReference type="GO" id="GO:0003723">
    <property type="term" value="F:RNA binding"/>
    <property type="evidence" value="ECO:0007669"/>
    <property type="project" value="TreeGrafter"/>
</dbReference>
<gene>
    <name evidence="5" type="primary">LOC117640801</name>
</gene>
<dbReference type="CTD" id="64965"/>
<keyword evidence="3" id="KW-0687">Ribonucleoprotein</keyword>
<keyword evidence="2 5" id="KW-0689">Ribosomal protein</keyword>